<comment type="caution">
    <text evidence="4">The sequence shown here is derived from an EMBL/GenBank/DDBJ whole genome shotgun (WGS) entry which is preliminary data.</text>
</comment>
<feature type="compositionally biased region" description="Low complexity" evidence="1">
    <location>
        <begin position="184"/>
        <end position="193"/>
    </location>
</feature>
<keyword evidence="2" id="KW-1133">Transmembrane helix</keyword>
<feature type="region of interest" description="Disordered" evidence="1">
    <location>
        <begin position="153"/>
        <end position="193"/>
    </location>
</feature>
<feature type="domain" description="Tim44-like" evidence="3">
    <location>
        <begin position="196"/>
        <end position="324"/>
    </location>
</feature>
<feature type="region of interest" description="Disordered" evidence="1">
    <location>
        <begin position="38"/>
        <end position="83"/>
    </location>
</feature>
<evidence type="ECO:0000313" key="5">
    <source>
        <dbReference type="Proteomes" id="UP000823889"/>
    </source>
</evidence>
<accession>A0A9D2U8R6</accession>
<feature type="transmembrane region" description="Helical" evidence="2">
    <location>
        <begin position="87"/>
        <end position="106"/>
    </location>
</feature>
<dbReference type="PANTHER" id="PTHR41542">
    <property type="entry name" value="BLL5807 PROTEIN"/>
    <property type="match status" value="1"/>
</dbReference>
<keyword evidence="2" id="KW-0812">Transmembrane</keyword>
<keyword evidence="2" id="KW-0472">Membrane</keyword>
<evidence type="ECO:0000313" key="4">
    <source>
        <dbReference type="EMBL" id="HJD43997.1"/>
    </source>
</evidence>
<name>A0A9D2U8R6_9BURK</name>
<gene>
    <name evidence="4" type="ORF">H9906_03095</name>
</gene>
<dbReference type="InterPro" id="IPR007379">
    <property type="entry name" value="Tim44-like_dom"/>
</dbReference>
<proteinExistence type="predicted"/>
<keyword evidence="4" id="KW-0689">Ribosomal protein</keyword>
<protein>
    <submittedName>
        <fullName evidence="4">39S ribosomal protein L45</fullName>
    </submittedName>
</protein>
<dbReference type="PANTHER" id="PTHR41542:SF1">
    <property type="entry name" value="BLL5807 PROTEIN"/>
    <property type="match status" value="1"/>
</dbReference>
<sequence length="329" mass="35164">MTHRPFTRFLAALMVVVSTAGLLTVSFDAEARRMGGGMSFGRQSSNVLKQRTPATPPAARANTPNRAAQANTPNAGRNAANQAGRRGGMMGMLGGIAAGLGLAWLFSQLGLSGALASMFTGLLMLALVGGAIMLVIGLIRRSRGGQGLSAATAGASAYRSSERTNAQEPVRFEPRPSPNFSDTAPAAPVSAPAVASAEPTDQSWYIPEDFDTVGFLEVAKERFVEVQALWDQGDSDALREYLTDDLLKELLPQIEEREGSNLTEVVLLNAELLGIERVAQGYLASVRYSGMLREDPTQEAFAFQEVWNLYKADQQGWLVAGIQQLDAEA</sequence>
<dbReference type="AlphaFoldDB" id="A0A9D2U8R6"/>
<reference evidence="4" key="1">
    <citation type="journal article" date="2021" name="PeerJ">
        <title>Extensive microbial diversity within the chicken gut microbiome revealed by metagenomics and culture.</title>
        <authorList>
            <person name="Gilroy R."/>
            <person name="Ravi A."/>
            <person name="Getino M."/>
            <person name="Pursley I."/>
            <person name="Horton D.L."/>
            <person name="Alikhan N.F."/>
            <person name="Baker D."/>
            <person name="Gharbi K."/>
            <person name="Hall N."/>
            <person name="Watson M."/>
            <person name="Adriaenssens E.M."/>
            <person name="Foster-Nyarko E."/>
            <person name="Jarju S."/>
            <person name="Secka A."/>
            <person name="Antonio M."/>
            <person name="Oren A."/>
            <person name="Chaudhuri R.R."/>
            <person name="La Ragione R."/>
            <person name="Hildebrand F."/>
            <person name="Pallen M.J."/>
        </authorList>
    </citation>
    <scope>NUCLEOTIDE SEQUENCE</scope>
    <source>
        <strain evidence="4">9264</strain>
    </source>
</reference>
<organism evidence="4 5">
    <name type="scientific">Candidatus Paenalcaligenes intestinipullorum</name>
    <dbReference type="NCBI Taxonomy" id="2838718"/>
    <lineage>
        <taxon>Bacteria</taxon>
        <taxon>Pseudomonadati</taxon>
        <taxon>Pseudomonadota</taxon>
        <taxon>Betaproteobacteria</taxon>
        <taxon>Burkholderiales</taxon>
        <taxon>Alcaligenaceae</taxon>
        <taxon>Paenalcaligenes</taxon>
    </lineage>
</organism>
<feature type="transmembrane region" description="Helical" evidence="2">
    <location>
        <begin position="6"/>
        <end position="25"/>
    </location>
</feature>
<feature type="transmembrane region" description="Helical" evidence="2">
    <location>
        <begin position="118"/>
        <end position="139"/>
    </location>
</feature>
<dbReference type="GO" id="GO:0005840">
    <property type="term" value="C:ribosome"/>
    <property type="evidence" value="ECO:0007669"/>
    <property type="project" value="UniProtKB-KW"/>
</dbReference>
<evidence type="ECO:0000256" key="1">
    <source>
        <dbReference type="SAM" id="MobiDB-lite"/>
    </source>
</evidence>
<reference evidence="4" key="2">
    <citation type="submission" date="2021-04" db="EMBL/GenBank/DDBJ databases">
        <authorList>
            <person name="Gilroy R."/>
        </authorList>
    </citation>
    <scope>NUCLEOTIDE SEQUENCE</scope>
    <source>
        <strain evidence="4">9264</strain>
    </source>
</reference>
<dbReference type="SUPFAM" id="SSF54427">
    <property type="entry name" value="NTF2-like"/>
    <property type="match status" value="1"/>
</dbReference>
<dbReference type="SMART" id="SM00978">
    <property type="entry name" value="Tim44"/>
    <property type="match status" value="1"/>
</dbReference>
<evidence type="ECO:0000259" key="3">
    <source>
        <dbReference type="SMART" id="SM00978"/>
    </source>
</evidence>
<keyword evidence="4" id="KW-0687">Ribonucleoprotein</keyword>
<dbReference type="Pfam" id="PF04280">
    <property type="entry name" value="Tim44"/>
    <property type="match status" value="1"/>
</dbReference>
<dbReference type="InterPro" id="IPR032710">
    <property type="entry name" value="NTF2-like_dom_sf"/>
</dbReference>
<dbReference type="Gene3D" id="3.10.450.240">
    <property type="match status" value="1"/>
</dbReference>
<evidence type="ECO:0000256" key="2">
    <source>
        <dbReference type="SAM" id="Phobius"/>
    </source>
</evidence>
<feature type="compositionally biased region" description="Low complexity" evidence="1">
    <location>
        <begin position="50"/>
        <end position="83"/>
    </location>
</feature>
<dbReference type="Proteomes" id="UP000823889">
    <property type="component" value="Unassembled WGS sequence"/>
</dbReference>
<dbReference type="EMBL" id="DWUQ01000059">
    <property type="protein sequence ID" value="HJD43997.1"/>
    <property type="molecule type" value="Genomic_DNA"/>
</dbReference>